<dbReference type="EC" id="1.4.1.4" evidence="2"/>
<protein>
    <recommendedName>
        <fullName evidence="2">glutamate dehydrogenase (NADP(+))</fullName>
        <ecNumber evidence="2">1.4.1.4</ecNumber>
    </recommendedName>
</protein>
<dbReference type="Pfam" id="PF00208">
    <property type="entry name" value="ELFV_dehydrog"/>
    <property type="match status" value="1"/>
</dbReference>
<evidence type="ECO:0000256" key="1">
    <source>
        <dbReference type="ARBA" id="ARBA00006382"/>
    </source>
</evidence>
<comment type="caution">
    <text evidence="6">The sequence shown here is derived from an EMBL/GenBank/DDBJ whole genome shotgun (WGS) entry which is preliminary data.</text>
</comment>
<dbReference type="InParanoid" id="Q7RGT5"/>
<keyword evidence="7" id="KW-1185">Reference proteome</keyword>
<reference evidence="6 7" key="1">
    <citation type="journal article" date="2002" name="Nature">
        <title>Genome sequence and comparative analysis of the model rodent malaria parasite Plasmodium yoelii yoelii.</title>
        <authorList>
            <person name="Carlton J.M."/>
            <person name="Angiuoli S.V."/>
            <person name="Suh B.B."/>
            <person name="Kooij T.W."/>
            <person name="Pertea M."/>
            <person name="Silva J.C."/>
            <person name="Ermolaeva M.D."/>
            <person name="Allen J.E."/>
            <person name="Selengut J.D."/>
            <person name="Koo H.L."/>
            <person name="Peterson J.D."/>
            <person name="Pop M."/>
            <person name="Kosack D.S."/>
            <person name="Shumway M.F."/>
            <person name="Bidwell S.L."/>
            <person name="Shallom S.J."/>
            <person name="van Aken S.E."/>
            <person name="Riedmuller S.B."/>
            <person name="Feldblyum T.V."/>
            <person name="Cho J.K."/>
            <person name="Quackenbush J."/>
            <person name="Sedegah M."/>
            <person name="Shoaibi A."/>
            <person name="Cummings L.M."/>
            <person name="Florens L."/>
            <person name="Yates J.R."/>
            <person name="Raine J.D."/>
            <person name="Sinden R.E."/>
            <person name="Harris M.A."/>
            <person name="Cunningham D.A."/>
            <person name="Preiser P.R."/>
            <person name="Bergman L.W."/>
            <person name="Vaidya A.B."/>
            <person name="van Lin L.H."/>
            <person name="Janse C.J."/>
            <person name="Waters A.P."/>
            <person name="Smith H.O."/>
            <person name="White O.R."/>
            <person name="Salzberg S.L."/>
            <person name="Venter J.C."/>
            <person name="Fraser C.M."/>
            <person name="Hoffman S.L."/>
            <person name="Gardner M.J."/>
            <person name="Carucci D.J."/>
        </authorList>
    </citation>
    <scope>NUCLEOTIDE SEQUENCE [LARGE SCALE GENOMIC DNA]</scope>
    <source>
        <strain evidence="6 7">17XNL</strain>
    </source>
</reference>
<accession>Q7RGT5</accession>
<gene>
    <name evidence="6" type="ORF">PY04261</name>
</gene>
<evidence type="ECO:0000256" key="3">
    <source>
        <dbReference type="ARBA" id="ARBA00023002"/>
    </source>
</evidence>
<dbReference type="FunFam" id="3.40.50.10860:FF:000002">
    <property type="entry name" value="Glutamate dehydrogenase"/>
    <property type="match status" value="1"/>
</dbReference>
<dbReference type="FunFam" id="1.10.285.10:FF:000009">
    <property type="entry name" value="Glutamate dehydrogenase"/>
    <property type="match status" value="1"/>
</dbReference>
<dbReference type="FunFam" id="3.40.50.720:FF:000030">
    <property type="entry name" value="Glutamate dehydrogenase"/>
    <property type="match status" value="1"/>
</dbReference>
<dbReference type="InterPro" id="IPR050724">
    <property type="entry name" value="Glu_Leu_Phe_Val_DH"/>
</dbReference>
<evidence type="ECO:0000313" key="6">
    <source>
        <dbReference type="EMBL" id="EAA16092.1"/>
    </source>
</evidence>
<dbReference type="STRING" id="73239.Q7RGT5"/>
<dbReference type="GO" id="GO:0005829">
    <property type="term" value="C:cytosol"/>
    <property type="evidence" value="ECO:0007669"/>
    <property type="project" value="TreeGrafter"/>
</dbReference>
<dbReference type="FunFam" id="1.10.285.10:FF:000001">
    <property type="entry name" value="Glutamate dehydrogenase"/>
    <property type="match status" value="1"/>
</dbReference>
<dbReference type="InterPro" id="IPR033922">
    <property type="entry name" value="NAD_bind_Glu_DH"/>
</dbReference>
<dbReference type="PROSITE" id="PS00074">
    <property type="entry name" value="GLFV_DEHYDROGENASE"/>
    <property type="match status" value="1"/>
</dbReference>
<dbReference type="Proteomes" id="UP000008553">
    <property type="component" value="Unassembled WGS sequence"/>
</dbReference>
<dbReference type="Gene3D" id="3.40.50.10860">
    <property type="entry name" value="Leucine Dehydrogenase, chain A, domain 1"/>
    <property type="match status" value="1"/>
</dbReference>
<feature type="domain" description="Glutamate/phenylalanine/leucine/valine/L-tryptophan dehydrogenase C-terminal" evidence="5">
    <location>
        <begin position="224"/>
        <end position="468"/>
    </location>
</feature>
<keyword evidence="3 4" id="KW-0560">Oxidoreductase</keyword>
<dbReference type="CDD" id="cd05313">
    <property type="entry name" value="NAD_bind_2_Glu_DH"/>
    <property type="match status" value="1"/>
</dbReference>
<organism evidence="6 7">
    <name type="scientific">Plasmodium yoelii yoelii</name>
    <dbReference type="NCBI Taxonomy" id="73239"/>
    <lineage>
        <taxon>Eukaryota</taxon>
        <taxon>Sar</taxon>
        <taxon>Alveolata</taxon>
        <taxon>Apicomplexa</taxon>
        <taxon>Aconoidasida</taxon>
        <taxon>Haemosporida</taxon>
        <taxon>Plasmodiidae</taxon>
        <taxon>Plasmodium</taxon>
        <taxon>Plasmodium (Vinckeia)</taxon>
    </lineage>
</organism>
<dbReference type="FunCoup" id="Q7RGT5">
    <property type="interactions" value="57"/>
</dbReference>
<dbReference type="PRINTS" id="PR00082">
    <property type="entry name" value="GLFDHDRGNASE"/>
</dbReference>
<evidence type="ECO:0000256" key="4">
    <source>
        <dbReference type="RuleBase" id="RU004417"/>
    </source>
</evidence>
<dbReference type="InterPro" id="IPR006096">
    <property type="entry name" value="Glu/Leu/Phe/Val/Trp_DH_C"/>
</dbReference>
<dbReference type="InterPro" id="IPR006095">
    <property type="entry name" value="Glu/Leu/Phe/Val/Trp_DH"/>
</dbReference>
<dbReference type="SUPFAM" id="SSF51735">
    <property type="entry name" value="NAD(P)-binding Rossmann-fold domains"/>
    <property type="match status" value="1"/>
</dbReference>
<dbReference type="PANTHER" id="PTHR43571">
    <property type="entry name" value="NADP-SPECIFIC GLUTAMATE DEHYDROGENASE 1-RELATED"/>
    <property type="match status" value="1"/>
</dbReference>
<dbReference type="EMBL" id="AABL01001279">
    <property type="protein sequence ID" value="EAA16092.1"/>
    <property type="molecule type" value="Genomic_DNA"/>
</dbReference>
<dbReference type="NCBIfam" id="NF006929">
    <property type="entry name" value="PRK09414.1"/>
    <property type="match status" value="1"/>
</dbReference>
<comment type="similarity">
    <text evidence="1 4">Belongs to the Glu/Leu/Phe/Val dehydrogenases family.</text>
</comment>
<dbReference type="PANTHER" id="PTHR43571:SF1">
    <property type="entry name" value="NADP-SPECIFIC GLUTAMATE DEHYDROGENASE 1-RELATED"/>
    <property type="match status" value="1"/>
</dbReference>
<dbReference type="SMART" id="SM00839">
    <property type="entry name" value="ELFV_dehydrog"/>
    <property type="match status" value="1"/>
</dbReference>
<sequence length="536" mass="60817">MSQCRDSTGRFLLVDKKAPNYENLIDKEMNEIYERVKKIDPNQNEFLQAFHEILYSLKPLFMEDPKYLPIIEMLSEPERLVQFRVCWIDDNGIQRKNRGFRVQFNSTLGIYKGGLRFHPSVNLSIVKFLGFEQIFKNSLTGLSMGGAKGGSDFDPKGKSDNEIMKFCQSFMNELYRHIGPRTDVPAGDIGVGGREIGYLFGQYKKIANSFNGTLTGKNEKWGGSILRTEATGYGLVYFVLEVLKSLNIQMDKQTAIVSGSGNVALYCVQKLLQLNVKVLTMSDSNGYIYEPNGFTNDDLNFIIELKEVRKGRIEEYLKHSSTAKYFPNEKPWNVKCTLAFPCATQNEIDLDDAKLLHKNGCILVGEGANMPSTIEAINYLKENKIILCPSKAANAGGVAISGLEMSQNFQFAKWTKETVDEKLKEIMKNIFISSSESALKYANNKYDLQVGANISGFLKVADSYIQQGLSLNSINLLESIDIFEDTLCNDLSHIRHCFKILTMIILQTNTYQCAYKYMYIHFYHVFFILLINHIPD</sequence>
<dbReference type="KEGG" id="pyo:PY17X_1028600"/>
<dbReference type="GO" id="GO:0006537">
    <property type="term" value="P:glutamate biosynthetic process"/>
    <property type="evidence" value="ECO:0007669"/>
    <property type="project" value="TreeGrafter"/>
</dbReference>
<dbReference type="InterPro" id="IPR046346">
    <property type="entry name" value="Aminoacid_DH-like_N_sf"/>
</dbReference>
<dbReference type="Gene3D" id="1.10.285.10">
    <property type="entry name" value="Glutamate Dehydrogenase, chain A, domain 3"/>
    <property type="match status" value="2"/>
</dbReference>
<dbReference type="InterPro" id="IPR033524">
    <property type="entry name" value="Glu/Leu/Phe/Val_DH_AS"/>
</dbReference>
<dbReference type="Pfam" id="PF02812">
    <property type="entry name" value="ELFV_dehydrog_N"/>
    <property type="match status" value="1"/>
</dbReference>
<dbReference type="GO" id="GO:0004354">
    <property type="term" value="F:glutamate dehydrogenase (NADP+) activity"/>
    <property type="evidence" value="ECO:0007669"/>
    <property type="project" value="UniProtKB-EC"/>
</dbReference>
<proteinExistence type="inferred from homology"/>
<evidence type="ECO:0000313" key="7">
    <source>
        <dbReference type="Proteomes" id="UP000008553"/>
    </source>
</evidence>
<evidence type="ECO:0000259" key="5">
    <source>
        <dbReference type="SMART" id="SM00839"/>
    </source>
</evidence>
<dbReference type="AlphaFoldDB" id="Q7RGT5"/>
<dbReference type="InterPro" id="IPR036291">
    <property type="entry name" value="NAD(P)-bd_dom_sf"/>
</dbReference>
<dbReference type="SUPFAM" id="SSF53223">
    <property type="entry name" value="Aminoacid dehydrogenase-like, N-terminal domain"/>
    <property type="match status" value="1"/>
</dbReference>
<dbReference type="Gene3D" id="3.40.50.720">
    <property type="entry name" value="NAD(P)-binding Rossmann-like Domain"/>
    <property type="match status" value="1"/>
</dbReference>
<evidence type="ECO:0000256" key="2">
    <source>
        <dbReference type="ARBA" id="ARBA00012907"/>
    </source>
</evidence>
<dbReference type="PaxDb" id="73239-Q7RGT5"/>
<name>Q7RGT5_PLAYO</name>
<dbReference type="InterPro" id="IPR006097">
    <property type="entry name" value="Glu/Leu/Phe/Val/Trp_DH_dimer"/>
</dbReference>